<dbReference type="FunCoup" id="G5AYE7">
    <property type="interactions" value="334"/>
</dbReference>
<accession>G5AYE7</accession>
<keyword evidence="8 16" id="KW-1133">Transmembrane helix</keyword>
<dbReference type="FunFam" id="3.10.250.10:FF:000010">
    <property type="entry name" value="T-cell differentiation antigen CD6"/>
    <property type="match status" value="1"/>
</dbReference>
<feature type="compositionally biased region" description="Low complexity" evidence="15">
    <location>
        <begin position="804"/>
        <end position="817"/>
    </location>
</feature>
<dbReference type="PRINTS" id="PR00258">
    <property type="entry name" value="SPERACTRCPTR"/>
</dbReference>
<evidence type="ECO:0000256" key="1">
    <source>
        <dbReference type="ARBA" id="ARBA00004251"/>
    </source>
</evidence>
<evidence type="ECO:0000256" key="15">
    <source>
        <dbReference type="SAM" id="MobiDB-lite"/>
    </source>
</evidence>
<evidence type="ECO:0000259" key="17">
    <source>
        <dbReference type="PROSITE" id="PS50287"/>
    </source>
</evidence>
<feature type="disulfide bond" evidence="14">
    <location>
        <begin position="437"/>
        <end position="447"/>
    </location>
</feature>
<comment type="function">
    <text evidence="12">Cell adhesion molecule that mediates cell-cell contacts and regulates T-cell responses via its interaction with ALCAM/CD166. Contributes to signaling cascades triggered by activation of the TCR/CD3 complex. Functions as a costimulatory molecule; promotes T-cell activation and proliferation. Contributes to the formation and maturation of the immunological synapse. Functions as a calcium-dependent pattern receptor that binds and aggregates both Gram-positive and Gram-negative bacteria. Binds both lipopolysaccharide (LPS) from Gram-negative bacteria and lipoteichoic acid from Gram-positive bacteria. LPS binding leads to the activation of signaling cascades and down-stream MAP kinases. Mediates activation of the inflammatory response and the secretion of pro-inflammatory cytokines in response to LPS.</text>
</comment>
<dbReference type="Proteomes" id="UP000006813">
    <property type="component" value="Unassembled WGS sequence"/>
</dbReference>
<evidence type="ECO:0000256" key="13">
    <source>
        <dbReference type="ARBA" id="ARBA00068813"/>
    </source>
</evidence>
<sequence>MVTLRKVRRKPASSSMLGSDPKLGCLTPGGWATEPSLSQPVRRGLEKPGQGRLCPWSPAGVTRGSWPPWSLPKAQPRLQPFHPSNFCCHGNHSRAPPGPGLSEQRAGGRAEHRLGQERPCVERKQPGARPGTRGLLPPATPSPGQHNASSKAPEPGAWPGLRLANSSSHCLGEVQVRLGATWAPVCGAQWDQQAAEAVCRALGCGGAEATPEPEPGSPVGNTSVTNATRGPALTIWCQGPEWSLCEVVEDACGIDVSPASVTCTEARALRLVGGGSACAGRVEMLEGGAWGTVCDDAWDLQDAHVACRQLGCGWAVEAAPGLRFPAGRGPIHRDVVTCGGHEAQLWDCEGRPGGYCGHKEDAGVVCSEHQSWRLTGGGDRCDGQVEVQFRGVWSTVCDSAWYRPEADVLCRALGCGLEVDRPPGQAHSLPGRMFYSCTGEEAAPSLCTWRFNNSNLCSQSRAARVLCSVGAGQGIRAECLAEREPLGSPGRAILETAALGDRIAARRPPRGRAVPNTAAPFSPASDTEAVLIVSQAASQESEKSRRCWSKLMVVSDVARFPDTTQPVLLPRPIERTASDCRRGEGQGSCVELSWVPSLEKARCPRADAPASARPLGPETEPPGKSPVVVETEGKGSRDLVLLIPSIVLGVLLLGALVSVALLLLRVKGKYALPAAQNHRHLLPTATPAESNSYHAVAGVIPKEEVPQPLAQGRAVCPKDSDSSSGSDYEHYDFSAQPPMALTTFYNSQRYRVTEEEAQQSRFRMPPLEEGLEELQVPPVLAALPGPCATDAALGNPQRRHGDDSGSSTSSGEDYSNSPSSKALPWSLRAFPLEQSPGLELAGPQMPFPGGGPPEDNSSSTSSGEWYQNFRSPPQAPSTEQFECPGPPSPQLDSSSEDYDDISAA</sequence>
<evidence type="ECO:0000313" key="18">
    <source>
        <dbReference type="EMBL" id="EHB02058.1"/>
    </source>
</evidence>
<dbReference type="InterPro" id="IPR001190">
    <property type="entry name" value="SRCR"/>
</dbReference>
<feature type="domain" description="SRCR" evidence="17">
    <location>
        <begin position="269"/>
        <end position="367"/>
    </location>
</feature>
<dbReference type="SUPFAM" id="SSF56487">
    <property type="entry name" value="SRCR-like"/>
    <property type="match status" value="3"/>
</dbReference>
<dbReference type="PANTHER" id="PTHR19331:SF477">
    <property type="entry name" value="T-CELL DIFFERENTIATION ANTIGEN CD6"/>
    <property type="match status" value="1"/>
</dbReference>
<feature type="region of interest" description="Disordered" evidence="15">
    <location>
        <begin position="90"/>
        <end position="159"/>
    </location>
</feature>
<comment type="subcellular location">
    <subcellularLocation>
        <location evidence="1">Cell membrane</location>
        <topology evidence="1">Single-pass type I membrane protein</topology>
    </subcellularLocation>
</comment>
<evidence type="ECO:0000256" key="3">
    <source>
        <dbReference type="ARBA" id="ARBA00022553"/>
    </source>
</evidence>
<feature type="compositionally biased region" description="Basic and acidic residues" evidence="15">
    <location>
        <begin position="106"/>
        <end position="125"/>
    </location>
</feature>
<keyword evidence="5" id="KW-0732">Signal</keyword>
<dbReference type="STRING" id="10181.G5AYE7"/>
<evidence type="ECO:0000256" key="9">
    <source>
        <dbReference type="ARBA" id="ARBA00023136"/>
    </source>
</evidence>
<gene>
    <name evidence="18" type="ORF">GW7_01741</name>
</gene>
<evidence type="ECO:0000256" key="14">
    <source>
        <dbReference type="PROSITE-ProRule" id="PRU00196"/>
    </source>
</evidence>
<feature type="transmembrane region" description="Helical" evidence="16">
    <location>
        <begin position="639"/>
        <end position="664"/>
    </location>
</feature>
<feature type="compositionally biased region" description="Basic and acidic residues" evidence="15">
    <location>
        <begin position="716"/>
        <end position="732"/>
    </location>
</feature>
<name>G5AYE7_HETGA</name>
<dbReference type="PROSITE" id="PS00420">
    <property type="entry name" value="SRCR_1"/>
    <property type="match status" value="1"/>
</dbReference>
<keyword evidence="7" id="KW-0130">Cell adhesion</keyword>
<dbReference type="FunFam" id="3.10.250.10:FF:000017">
    <property type="entry name" value="CD6 molecule"/>
    <property type="match status" value="1"/>
</dbReference>
<evidence type="ECO:0000256" key="7">
    <source>
        <dbReference type="ARBA" id="ARBA00022889"/>
    </source>
</evidence>
<dbReference type="PANTHER" id="PTHR19331">
    <property type="entry name" value="SCAVENGER RECEPTOR DOMAIN-CONTAINING"/>
    <property type="match status" value="1"/>
</dbReference>
<keyword evidence="2" id="KW-1003">Cell membrane</keyword>
<keyword evidence="4 16" id="KW-0812">Transmembrane</keyword>
<feature type="region of interest" description="Disordered" evidence="15">
    <location>
        <begin position="606"/>
        <end position="630"/>
    </location>
</feature>
<evidence type="ECO:0000256" key="12">
    <source>
        <dbReference type="ARBA" id="ARBA00057255"/>
    </source>
</evidence>
<evidence type="ECO:0000256" key="6">
    <source>
        <dbReference type="ARBA" id="ARBA00022737"/>
    </source>
</evidence>
<keyword evidence="3" id="KW-0597">Phosphoprotein</keyword>
<feature type="domain" description="SRCR" evidence="17">
    <location>
        <begin position="372"/>
        <end position="468"/>
    </location>
</feature>
<dbReference type="Gene3D" id="3.10.250.10">
    <property type="entry name" value="SRCR-like domain"/>
    <property type="match status" value="3"/>
</dbReference>
<dbReference type="Pfam" id="PF00530">
    <property type="entry name" value="SRCR"/>
    <property type="match status" value="3"/>
</dbReference>
<evidence type="ECO:0000313" key="19">
    <source>
        <dbReference type="Proteomes" id="UP000006813"/>
    </source>
</evidence>
<feature type="compositionally biased region" description="Basic residues" evidence="15">
    <location>
        <begin position="1"/>
        <end position="11"/>
    </location>
</feature>
<evidence type="ECO:0000256" key="11">
    <source>
        <dbReference type="ARBA" id="ARBA00023180"/>
    </source>
</evidence>
<feature type="compositionally biased region" description="Acidic residues" evidence="15">
    <location>
        <begin position="894"/>
        <end position="904"/>
    </location>
</feature>
<feature type="domain" description="SRCR" evidence="17">
    <location>
        <begin position="161"/>
        <end position="264"/>
    </location>
</feature>
<evidence type="ECO:0000256" key="2">
    <source>
        <dbReference type="ARBA" id="ARBA00022475"/>
    </source>
</evidence>
<reference evidence="18 19" key="1">
    <citation type="journal article" date="2011" name="Nature">
        <title>Genome sequencing reveals insights into physiology and longevity of the naked mole rat.</title>
        <authorList>
            <person name="Kim E.B."/>
            <person name="Fang X."/>
            <person name="Fushan A.A."/>
            <person name="Huang Z."/>
            <person name="Lobanov A.V."/>
            <person name="Han L."/>
            <person name="Marino S.M."/>
            <person name="Sun X."/>
            <person name="Turanov A.A."/>
            <person name="Yang P."/>
            <person name="Yim S.H."/>
            <person name="Zhao X."/>
            <person name="Kasaikina M.V."/>
            <person name="Stoletzki N."/>
            <person name="Peng C."/>
            <person name="Polak P."/>
            <person name="Xiong Z."/>
            <person name="Kiezun A."/>
            <person name="Zhu Y."/>
            <person name="Chen Y."/>
            <person name="Kryukov G.V."/>
            <person name="Zhang Q."/>
            <person name="Peshkin L."/>
            <person name="Yang L."/>
            <person name="Bronson R.T."/>
            <person name="Buffenstein R."/>
            <person name="Wang B."/>
            <person name="Han C."/>
            <person name="Li Q."/>
            <person name="Chen L."/>
            <person name="Zhao W."/>
            <person name="Sunyaev S.R."/>
            <person name="Park T.J."/>
            <person name="Zhang G."/>
            <person name="Wang J."/>
            <person name="Gladyshev V.N."/>
        </authorList>
    </citation>
    <scope>NUCLEOTIDE SEQUENCE [LARGE SCALE GENOMIC DNA]</scope>
</reference>
<protein>
    <recommendedName>
        <fullName evidence="13">T-cell differentiation antigen CD6</fullName>
    </recommendedName>
</protein>
<dbReference type="GO" id="GO:0005886">
    <property type="term" value="C:plasma membrane"/>
    <property type="evidence" value="ECO:0007669"/>
    <property type="project" value="UniProtKB-SubCell"/>
</dbReference>
<feature type="region of interest" description="Disordered" evidence="15">
    <location>
        <begin position="709"/>
        <end position="732"/>
    </location>
</feature>
<organism evidence="18 19">
    <name type="scientific">Heterocephalus glaber</name>
    <name type="common">Naked mole rat</name>
    <dbReference type="NCBI Taxonomy" id="10181"/>
    <lineage>
        <taxon>Eukaryota</taxon>
        <taxon>Metazoa</taxon>
        <taxon>Chordata</taxon>
        <taxon>Craniata</taxon>
        <taxon>Vertebrata</taxon>
        <taxon>Euteleostomi</taxon>
        <taxon>Mammalia</taxon>
        <taxon>Eutheria</taxon>
        <taxon>Euarchontoglires</taxon>
        <taxon>Glires</taxon>
        <taxon>Rodentia</taxon>
        <taxon>Hystricomorpha</taxon>
        <taxon>Bathyergidae</taxon>
        <taxon>Heterocephalus</taxon>
    </lineage>
</organism>
<keyword evidence="11" id="KW-0325">Glycoprotein</keyword>
<feature type="region of interest" description="Disordered" evidence="15">
    <location>
        <begin position="1"/>
        <end position="58"/>
    </location>
</feature>
<dbReference type="PROSITE" id="PS50287">
    <property type="entry name" value="SRCR_2"/>
    <property type="match status" value="3"/>
</dbReference>
<dbReference type="GO" id="GO:0007155">
    <property type="term" value="P:cell adhesion"/>
    <property type="evidence" value="ECO:0007669"/>
    <property type="project" value="UniProtKB-KW"/>
</dbReference>
<evidence type="ECO:0000256" key="16">
    <source>
        <dbReference type="SAM" id="Phobius"/>
    </source>
</evidence>
<evidence type="ECO:0000256" key="8">
    <source>
        <dbReference type="ARBA" id="ARBA00022989"/>
    </source>
</evidence>
<proteinExistence type="predicted"/>
<comment type="caution">
    <text evidence="14">Lacks conserved residue(s) required for the propagation of feature annotation.</text>
</comment>
<dbReference type="InParanoid" id="G5AYE7"/>
<evidence type="ECO:0000256" key="10">
    <source>
        <dbReference type="ARBA" id="ARBA00023157"/>
    </source>
</evidence>
<dbReference type="EMBL" id="JH167515">
    <property type="protein sequence ID" value="EHB02058.1"/>
    <property type="molecule type" value="Genomic_DNA"/>
</dbReference>
<evidence type="ECO:0000256" key="4">
    <source>
        <dbReference type="ARBA" id="ARBA00022692"/>
    </source>
</evidence>
<keyword evidence="10 14" id="KW-1015">Disulfide bond</keyword>
<evidence type="ECO:0000256" key="5">
    <source>
        <dbReference type="ARBA" id="ARBA00022729"/>
    </source>
</evidence>
<keyword evidence="9 16" id="KW-0472">Membrane</keyword>
<dbReference type="InterPro" id="IPR036772">
    <property type="entry name" value="SRCR-like_dom_sf"/>
</dbReference>
<feature type="compositionally biased region" description="Polar residues" evidence="15">
    <location>
        <begin position="855"/>
        <end position="880"/>
    </location>
</feature>
<feature type="region of interest" description="Disordered" evidence="15">
    <location>
        <begin position="836"/>
        <end position="904"/>
    </location>
</feature>
<dbReference type="AlphaFoldDB" id="G5AYE7"/>
<feature type="disulfide bond" evidence="14">
    <location>
        <begin position="338"/>
        <end position="348"/>
    </location>
</feature>
<dbReference type="SMART" id="SM00202">
    <property type="entry name" value="SR"/>
    <property type="match status" value="3"/>
</dbReference>
<dbReference type="eggNOG" id="ENOG502QUHF">
    <property type="taxonomic scope" value="Eukaryota"/>
</dbReference>
<keyword evidence="6" id="KW-0677">Repeat</keyword>
<feature type="region of interest" description="Disordered" evidence="15">
    <location>
        <begin position="787"/>
        <end position="822"/>
    </location>
</feature>